<name>A0A844Z6X8_9SPHN</name>
<organism evidence="3 4">
    <name type="scientific">Pontixanthobacter aestiaquae</name>
    <dbReference type="NCBI Taxonomy" id="1509367"/>
    <lineage>
        <taxon>Bacteria</taxon>
        <taxon>Pseudomonadati</taxon>
        <taxon>Pseudomonadota</taxon>
        <taxon>Alphaproteobacteria</taxon>
        <taxon>Sphingomonadales</taxon>
        <taxon>Erythrobacteraceae</taxon>
        <taxon>Pontixanthobacter</taxon>
    </lineage>
</organism>
<evidence type="ECO:0000256" key="2">
    <source>
        <dbReference type="SAM" id="SignalP"/>
    </source>
</evidence>
<dbReference type="AlphaFoldDB" id="A0A844Z6X8"/>
<gene>
    <name evidence="3" type="ORF">GRI35_04180</name>
</gene>
<comment type="caution">
    <text evidence="3">The sequence shown here is derived from an EMBL/GenBank/DDBJ whole genome shotgun (WGS) entry which is preliminary data.</text>
</comment>
<evidence type="ECO:0008006" key="5">
    <source>
        <dbReference type="Google" id="ProtNLM"/>
    </source>
</evidence>
<feature type="compositionally biased region" description="Polar residues" evidence="1">
    <location>
        <begin position="35"/>
        <end position="50"/>
    </location>
</feature>
<feature type="region of interest" description="Disordered" evidence="1">
    <location>
        <begin position="27"/>
        <end position="73"/>
    </location>
</feature>
<keyword evidence="4" id="KW-1185">Reference proteome</keyword>
<evidence type="ECO:0000313" key="3">
    <source>
        <dbReference type="EMBL" id="MXO82570.1"/>
    </source>
</evidence>
<accession>A0A844Z6X8</accession>
<dbReference type="OrthoDB" id="7392270at2"/>
<proteinExistence type="predicted"/>
<evidence type="ECO:0000313" key="4">
    <source>
        <dbReference type="Proteomes" id="UP000460290"/>
    </source>
</evidence>
<dbReference type="EMBL" id="WTYZ01000001">
    <property type="protein sequence ID" value="MXO82570.1"/>
    <property type="molecule type" value="Genomic_DNA"/>
</dbReference>
<reference evidence="3 4" key="1">
    <citation type="submission" date="2019-12" db="EMBL/GenBank/DDBJ databases">
        <title>Genomic-based taxomic classification of the family Erythrobacteraceae.</title>
        <authorList>
            <person name="Xu L."/>
        </authorList>
    </citation>
    <scope>NUCLEOTIDE SEQUENCE [LARGE SCALE GENOMIC DNA]</scope>
    <source>
        <strain evidence="3 4">KCTC 42006</strain>
    </source>
</reference>
<dbReference type="PROSITE" id="PS51257">
    <property type="entry name" value="PROKAR_LIPOPROTEIN"/>
    <property type="match status" value="1"/>
</dbReference>
<keyword evidence="2" id="KW-0732">Signal</keyword>
<sequence length="136" mass="13773">MNTKLVAASAASALIGTLLTACGSGETVAPDSEAKQNPQTGDAVTGSATNEVRGGPAALETSPVGDPNAPDVAGENCIKQLASTANQPASMISIQRVEVDETGPTHFLTIKGGDAPWLCKTMPDGTVTEVMYTQEG</sequence>
<dbReference type="RefSeq" id="WP_160613006.1">
    <property type="nucleotide sequence ID" value="NZ_JAUFQM010000001.1"/>
</dbReference>
<feature type="signal peptide" evidence="2">
    <location>
        <begin position="1"/>
        <end position="23"/>
    </location>
</feature>
<evidence type="ECO:0000256" key="1">
    <source>
        <dbReference type="SAM" id="MobiDB-lite"/>
    </source>
</evidence>
<protein>
    <recommendedName>
        <fullName evidence="5">Peptidase inhibitor I78 family protein</fullName>
    </recommendedName>
</protein>
<dbReference type="Proteomes" id="UP000460290">
    <property type="component" value="Unassembled WGS sequence"/>
</dbReference>
<feature type="chain" id="PRO_5032758533" description="Peptidase inhibitor I78 family protein" evidence="2">
    <location>
        <begin position="24"/>
        <end position="136"/>
    </location>
</feature>